<dbReference type="InterPro" id="IPR009000">
    <property type="entry name" value="Transl_B-barrel_sf"/>
</dbReference>
<reference evidence="10" key="1">
    <citation type="submission" date="2016-10" db="EMBL/GenBank/DDBJ databases">
        <title>Chloroplast genomes as a tool to resolve red algal phylogenies: a case study in the Nemaliales.</title>
        <authorList>
            <person name="Costa J.F."/>
            <person name="Lin S.M."/>
            <person name="Macaya E.C."/>
            <person name="Fernandez-Garcia C."/>
            <person name="Verbruggen H."/>
        </authorList>
    </citation>
    <scope>NUCLEOTIDE SEQUENCE</scope>
</reference>
<dbReference type="InterPro" id="IPR050055">
    <property type="entry name" value="EF-Tu_GTPase"/>
</dbReference>
<feature type="binding site" evidence="7">
    <location>
        <begin position="136"/>
        <end position="139"/>
    </location>
    <ligand>
        <name>GTP</name>
        <dbReference type="ChEBI" id="CHEBI:37565"/>
    </ligand>
</feature>
<dbReference type="InterPro" id="IPR004541">
    <property type="entry name" value="Transl_elong_EFTu/EF1A_bac/org"/>
</dbReference>
<evidence type="ECO:0000256" key="4">
    <source>
        <dbReference type="ARBA" id="ARBA00022768"/>
    </source>
</evidence>
<dbReference type="PROSITE" id="PS00301">
    <property type="entry name" value="G_TR_1"/>
    <property type="match status" value="1"/>
</dbReference>
<dbReference type="GO" id="GO:0003746">
    <property type="term" value="F:translation elongation factor activity"/>
    <property type="evidence" value="ECO:0007669"/>
    <property type="project" value="UniProtKB-UniRule"/>
</dbReference>
<dbReference type="InterPro" id="IPR005225">
    <property type="entry name" value="Small_GTP-bd"/>
</dbReference>
<keyword evidence="7" id="KW-0479">Metal-binding</keyword>
<keyword evidence="3 7" id="KW-0547">Nucleotide-binding</keyword>
<dbReference type="AlphaFoldDB" id="A0A1G4NVC5"/>
<feature type="binding site" evidence="7">
    <location>
        <position position="26"/>
    </location>
    <ligand>
        <name>Mg(2+)</name>
        <dbReference type="ChEBI" id="CHEBI:18420"/>
    </ligand>
</feature>
<dbReference type="NCBIfam" id="NF009373">
    <property type="entry name" value="PRK12736.1"/>
    <property type="match status" value="1"/>
</dbReference>
<dbReference type="CDD" id="cd03697">
    <property type="entry name" value="EFTU_II"/>
    <property type="match status" value="1"/>
</dbReference>
<dbReference type="InterPro" id="IPR004161">
    <property type="entry name" value="EFTu-like_2"/>
</dbReference>
<feature type="binding site" evidence="7">
    <location>
        <begin position="81"/>
        <end position="85"/>
    </location>
    <ligand>
        <name>GTP</name>
        <dbReference type="ChEBI" id="CHEBI:37565"/>
    </ligand>
</feature>
<geneLocation type="chloroplast" evidence="10"/>
<evidence type="ECO:0000256" key="8">
    <source>
        <dbReference type="RuleBase" id="RU000325"/>
    </source>
</evidence>
<evidence type="ECO:0000313" key="10">
    <source>
        <dbReference type="EMBL" id="SCW22638.1"/>
    </source>
</evidence>
<dbReference type="NCBIfam" id="NF000766">
    <property type="entry name" value="PRK00049.1"/>
    <property type="match status" value="1"/>
</dbReference>
<evidence type="ECO:0000256" key="3">
    <source>
        <dbReference type="ARBA" id="ARBA00022741"/>
    </source>
</evidence>
<dbReference type="GO" id="GO:0005525">
    <property type="term" value="F:GTP binding"/>
    <property type="evidence" value="ECO:0007669"/>
    <property type="project" value="UniProtKB-UniRule"/>
</dbReference>
<keyword evidence="7" id="KW-0378">Hydrolase</keyword>
<dbReference type="InterPro" id="IPR031157">
    <property type="entry name" value="G_TR_CS"/>
</dbReference>
<dbReference type="HAMAP" id="MF_00118_B">
    <property type="entry name" value="EF_Tu_B"/>
    <property type="match status" value="1"/>
</dbReference>
<dbReference type="PANTHER" id="PTHR43721">
    <property type="entry name" value="ELONGATION FACTOR TU-RELATED"/>
    <property type="match status" value="1"/>
</dbReference>
<dbReference type="InterPro" id="IPR033720">
    <property type="entry name" value="EFTU_2"/>
</dbReference>
<keyword evidence="7" id="KW-0460">Magnesium</keyword>
<comment type="subcellular location">
    <subcellularLocation>
        <location evidence="7">Plastid</location>
        <location evidence="7">Chloroplast</location>
    </subcellularLocation>
</comment>
<keyword evidence="4 7" id="KW-0251">Elongation factor</keyword>
<dbReference type="GO" id="GO:0005829">
    <property type="term" value="C:cytosol"/>
    <property type="evidence" value="ECO:0007669"/>
    <property type="project" value="TreeGrafter"/>
</dbReference>
<comment type="function">
    <text evidence="7">GTP hydrolase that promotes the GTP-dependent binding of aminoacyl-tRNA to the A-site of ribosomes during protein biosynthesis.</text>
</comment>
<feature type="domain" description="Tr-type G" evidence="9">
    <location>
        <begin position="10"/>
        <end position="214"/>
    </location>
</feature>
<comment type="similarity">
    <text evidence="1 7 8">Belongs to the TRAFAC class translation factor GTPase superfamily. Classic translation factor GTPase family. EF-Tu/EF-1A subfamily.</text>
</comment>
<dbReference type="NCBIfam" id="TIGR00485">
    <property type="entry name" value="EF-Tu"/>
    <property type="match status" value="1"/>
</dbReference>
<dbReference type="NCBIfam" id="NF009372">
    <property type="entry name" value="PRK12735.1"/>
    <property type="match status" value="1"/>
</dbReference>
<dbReference type="PRINTS" id="PR00315">
    <property type="entry name" value="ELONGATNFCT"/>
</dbReference>
<proteinExistence type="inferred from homology"/>
<feature type="binding site" evidence="7">
    <location>
        <begin position="19"/>
        <end position="26"/>
    </location>
    <ligand>
        <name>GTP</name>
        <dbReference type="ChEBI" id="CHEBI:37565"/>
    </ligand>
</feature>
<dbReference type="GO" id="GO:0003924">
    <property type="term" value="F:GTPase activity"/>
    <property type="evidence" value="ECO:0007669"/>
    <property type="project" value="UniProtKB-UniRule"/>
</dbReference>
<evidence type="ECO:0000256" key="5">
    <source>
        <dbReference type="ARBA" id="ARBA00022917"/>
    </source>
</evidence>
<dbReference type="NCBIfam" id="TIGR00231">
    <property type="entry name" value="small_GTP"/>
    <property type="match status" value="1"/>
</dbReference>
<dbReference type="GO" id="GO:0009507">
    <property type="term" value="C:chloroplast"/>
    <property type="evidence" value="ECO:0007669"/>
    <property type="project" value="UniProtKB-SubCell"/>
</dbReference>
<dbReference type="PROSITE" id="PS51722">
    <property type="entry name" value="G_TR_2"/>
    <property type="match status" value="1"/>
</dbReference>
<dbReference type="Pfam" id="PF03144">
    <property type="entry name" value="GTP_EFTU_D2"/>
    <property type="match status" value="1"/>
</dbReference>
<dbReference type="FunFam" id="3.40.50.300:FF:000003">
    <property type="entry name" value="Elongation factor Tu"/>
    <property type="match status" value="1"/>
</dbReference>
<dbReference type="PANTHER" id="PTHR43721:SF22">
    <property type="entry name" value="ELONGATION FACTOR TU, MITOCHONDRIAL"/>
    <property type="match status" value="1"/>
</dbReference>
<comment type="catalytic activity">
    <reaction evidence="7">
        <text>GTP + H2O = GDP + phosphate + H(+)</text>
        <dbReference type="Rhea" id="RHEA:19669"/>
        <dbReference type="ChEBI" id="CHEBI:15377"/>
        <dbReference type="ChEBI" id="CHEBI:15378"/>
        <dbReference type="ChEBI" id="CHEBI:37565"/>
        <dbReference type="ChEBI" id="CHEBI:43474"/>
        <dbReference type="ChEBI" id="CHEBI:58189"/>
        <dbReference type="EC" id="3.6.5.3"/>
    </reaction>
</comment>
<dbReference type="Gene3D" id="3.40.50.300">
    <property type="entry name" value="P-loop containing nucleotide triphosphate hydrolases"/>
    <property type="match status" value="1"/>
</dbReference>
<evidence type="ECO:0000256" key="7">
    <source>
        <dbReference type="HAMAP-Rule" id="MF_00118"/>
    </source>
</evidence>
<evidence type="ECO:0000256" key="1">
    <source>
        <dbReference type="ARBA" id="ARBA00007249"/>
    </source>
</evidence>
<dbReference type="EMBL" id="LT622869">
    <property type="protein sequence ID" value="SCW22638.1"/>
    <property type="molecule type" value="Genomic_DNA"/>
</dbReference>
<name>A0A1G4NVC5_9FLOR</name>
<dbReference type="FunFam" id="2.40.30.10:FF:000001">
    <property type="entry name" value="Elongation factor Tu"/>
    <property type="match status" value="1"/>
</dbReference>
<dbReference type="GO" id="GO:0000287">
    <property type="term" value="F:magnesium ion binding"/>
    <property type="evidence" value="ECO:0007669"/>
    <property type="project" value="UniProtKB-UniRule"/>
</dbReference>
<keyword evidence="6 7" id="KW-0342">GTP-binding</keyword>
<dbReference type="RefSeq" id="YP_009314384.1">
    <property type="nucleotide sequence ID" value="NC_031661.1"/>
</dbReference>
<dbReference type="GeneID" id="29999380"/>
<evidence type="ECO:0000259" key="9">
    <source>
        <dbReference type="PROSITE" id="PS51722"/>
    </source>
</evidence>
<dbReference type="FunFam" id="2.40.30.10:FF:000046">
    <property type="entry name" value="Elongation factor Tu"/>
    <property type="match status" value="1"/>
</dbReference>
<sequence length="409" mass="44736">MARTKFERKKPHVNIGTIGHVDHGKTTLTAAISATLAVAGSTQLKKFDEIDAAPEEKARGITINTAHVEYETDNRHYAHVDCPGHADYVKNMITGAAQMDGAILVVSAADGPMPQTREHILLAKQVGVPNIVVFLNKEDQVDDEELLELVELEVRELLAQYDFPGDDIPFVAGSALLALDYVTQNPNTQKGDDKWVDKIHALMDAVDDYIPTPERDVDKTFLMAVEDVFSITGRGTVATGRIERGIIKVGDSIEIVGLRDTRTTTITGLEMFQKTLDEGMAGDNIGILLRGVQKKDIERGMVLAEPGTITPHTQFEAEVYILTQEEGGRHTPFFSGYRPQFYVRTTDVTGTITQFTADDGSAAEMVMPGDRIKMSAQLINPIAIEQGMRFAIREGGRTVGAGVVSKILE</sequence>
<keyword evidence="5 7" id="KW-0648">Protein biosynthesis</keyword>
<comment type="function">
    <text evidence="8">This protein promotes the GTP-dependent binding of aminoacyl-tRNA to the A-site of ribosomes during protein biosynthesis.</text>
</comment>
<keyword evidence="10" id="KW-0150">Chloroplast</keyword>
<dbReference type="Pfam" id="PF03143">
    <property type="entry name" value="GTP_EFTU_D3"/>
    <property type="match status" value="1"/>
</dbReference>
<organism evidence="10">
    <name type="scientific">Liagora harveyana</name>
    <dbReference type="NCBI Taxonomy" id="406718"/>
    <lineage>
        <taxon>Eukaryota</taxon>
        <taxon>Rhodophyta</taxon>
        <taxon>Florideophyceae</taxon>
        <taxon>Nemaliophycidae</taxon>
        <taxon>Nemaliales</taxon>
        <taxon>Liagoraceae</taxon>
        <taxon>Liagora</taxon>
    </lineage>
</organism>
<dbReference type="Gene3D" id="2.40.30.10">
    <property type="entry name" value="Translation factors"/>
    <property type="match status" value="2"/>
</dbReference>
<dbReference type="InterPro" id="IPR041709">
    <property type="entry name" value="EF-Tu_GTP-bd"/>
</dbReference>
<dbReference type="EC" id="3.6.5.3" evidence="7"/>
<evidence type="ECO:0000256" key="2">
    <source>
        <dbReference type="ARBA" id="ARBA00021392"/>
    </source>
</evidence>
<dbReference type="SUPFAM" id="SSF50447">
    <property type="entry name" value="Translation proteins"/>
    <property type="match status" value="1"/>
</dbReference>
<dbReference type="InterPro" id="IPR009001">
    <property type="entry name" value="Transl_elong_EF1A/Init_IF2_C"/>
</dbReference>
<protein>
    <recommendedName>
        <fullName evidence="2 7">Elongation factor Tu, chloroplastic</fullName>
        <shortName evidence="7">EF-Tu</shortName>
        <ecNumber evidence="7">3.6.5.3</ecNumber>
    </recommendedName>
</protein>
<dbReference type="SUPFAM" id="SSF52540">
    <property type="entry name" value="P-loop containing nucleoside triphosphate hydrolases"/>
    <property type="match status" value="1"/>
</dbReference>
<dbReference type="InterPro" id="IPR004160">
    <property type="entry name" value="Transl_elong_EFTu/EF1A_C"/>
</dbReference>
<dbReference type="CDD" id="cd03707">
    <property type="entry name" value="EFTU_III"/>
    <property type="match status" value="1"/>
</dbReference>
<evidence type="ECO:0000256" key="6">
    <source>
        <dbReference type="ARBA" id="ARBA00023134"/>
    </source>
</evidence>
<reference evidence="10" key="2">
    <citation type="submission" date="2016-10" db="EMBL/GenBank/DDBJ databases">
        <authorList>
            <person name="de Groot N.N."/>
        </authorList>
    </citation>
    <scope>NUCLEOTIDE SEQUENCE</scope>
</reference>
<gene>
    <name evidence="7 10" type="primary">tufA</name>
    <name evidence="10" type="ORF">J0237_189</name>
</gene>
<dbReference type="InterPro" id="IPR000795">
    <property type="entry name" value="T_Tr_GTP-bd_dom"/>
</dbReference>
<keyword evidence="10" id="KW-0934">Plastid</keyword>
<dbReference type="CDD" id="cd01884">
    <property type="entry name" value="EF_Tu"/>
    <property type="match status" value="1"/>
</dbReference>
<dbReference type="SUPFAM" id="SSF50465">
    <property type="entry name" value="EF-Tu/eEF-1alpha/eIF2-gamma C-terminal domain"/>
    <property type="match status" value="1"/>
</dbReference>
<dbReference type="InterPro" id="IPR027417">
    <property type="entry name" value="P-loop_NTPase"/>
</dbReference>
<accession>A0A1G4NVC5</accession>
<dbReference type="Pfam" id="PF00009">
    <property type="entry name" value="GTP_EFTU"/>
    <property type="match status" value="1"/>
</dbReference>